<comment type="subcellular location">
    <subcellularLocation>
        <location evidence="8">Cytoplasm</location>
    </subcellularLocation>
</comment>
<sequence>MKKISIKDIWNNKIKINSLITIKGWIKSKRNSKLGFSFLSVYDGSHINNIQIIAKKKISNYNDILNLTTGCSVEIKGKLILSIGKKQKYEINANTIKIIGWVYKKESYPISLKKHSNSFLRSVAHLRPRTNLISVISRIRHFLSYEIHSYLNDNGYYLINTPLITTLNTEGSGDLFYINTKKDNKNNFFQKKAFLTVSGQLHLETYACALSKVYTFGPTFRAENSNTRKHLSEFWMLELEKSFSNLKNINIISEKLIKHLFKKVIEKCDSDINFLSNNINCNIVKKLKKDINSEFIKINYSEAIEILYKKNKLFNRKIFWGSEIYKEHEIYLTNNYFNCPIIINNYPKKIKAFYMRLNDDNKTVAAMDILFPNVGEIIGGSQREERLNILDLKLKEMNFKKKDYWWYRDLRKYGTVPHSGFGLGFERLISYITGIKNIKDLIPFPRTPKSAYF</sequence>
<dbReference type="InterPro" id="IPR002312">
    <property type="entry name" value="Asp/Asn-tRNA-synth_IIb"/>
</dbReference>
<dbReference type="SUPFAM" id="SSF50249">
    <property type="entry name" value="Nucleic acid-binding proteins"/>
    <property type="match status" value="1"/>
</dbReference>
<keyword evidence="4 8" id="KW-0547">Nucleotide-binding</keyword>
<dbReference type="HAMAP" id="MF_00534">
    <property type="entry name" value="Asn_tRNA_synth"/>
    <property type="match status" value="1"/>
</dbReference>
<evidence type="ECO:0000256" key="3">
    <source>
        <dbReference type="ARBA" id="ARBA00022598"/>
    </source>
</evidence>
<dbReference type="InterPro" id="IPR006195">
    <property type="entry name" value="aa-tRNA-synth_II"/>
</dbReference>
<evidence type="ECO:0000256" key="5">
    <source>
        <dbReference type="ARBA" id="ARBA00022840"/>
    </source>
</evidence>
<evidence type="ECO:0000259" key="9">
    <source>
        <dbReference type="PROSITE" id="PS50862"/>
    </source>
</evidence>
<dbReference type="Gene3D" id="3.30.930.10">
    <property type="entry name" value="Bira Bifunctional Protein, Domain 2"/>
    <property type="match status" value="1"/>
</dbReference>
<comment type="catalytic activity">
    <reaction evidence="8">
        <text>tRNA(Asn) + L-asparagine + ATP = L-asparaginyl-tRNA(Asn) + AMP + diphosphate + H(+)</text>
        <dbReference type="Rhea" id="RHEA:11180"/>
        <dbReference type="Rhea" id="RHEA-COMP:9659"/>
        <dbReference type="Rhea" id="RHEA-COMP:9674"/>
        <dbReference type="ChEBI" id="CHEBI:15378"/>
        <dbReference type="ChEBI" id="CHEBI:30616"/>
        <dbReference type="ChEBI" id="CHEBI:33019"/>
        <dbReference type="ChEBI" id="CHEBI:58048"/>
        <dbReference type="ChEBI" id="CHEBI:78442"/>
        <dbReference type="ChEBI" id="CHEBI:78515"/>
        <dbReference type="ChEBI" id="CHEBI:456215"/>
        <dbReference type="EC" id="6.1.1.22"/>
    </reaction>
</comment>
<evidence type="ECO:0000256" key="2">
    <source>
        <dbReference type="ARBA" id="ARBA00022490"/>
    </source>
</evidence>
<dbReference type="RefSeq" id="WP_126071433.1">
    <property type="nucleotide sequence ID" value="NZ_CP026513.1"/>
</dbReference>
<dbReference type="PANTHER" id="PTHR22594">
    <property type="entry name" value="ASPARTYL/LYSYL-TRNA SYNTHETASE"/>
    <property type="match status" value="1"/>
</dbReference>
<dbReference type="GO" id="GO:0005524">
    <property type="term" value="F:ATP binding"/>
    <property type="evidence" value="ECO:0007669"/>
    <property type="project" value="UniProtKB-UniRule"/>
</dbReference>
<keyword evidence="11" id="KW-1185">Reference proteome</keyword>
<dbReference type="Pfam" id="PF00152">
    <property type="entry name" value="tRNA-synt_2"/>
    <property type="match status" value="1"/>
</dbReference>
<evidence type="ECO:0000256" key="7">
    <source>
        <dbReference type="ARBA" id="ARBA00023146"/>
    </source>
</evidence>
<comment type="similarity">
    <text evidence="1 8">Belongs to the class-II aminoacyl-tRNA synthetase family.</text>
</comment>
<dbReference type="PANTHER" id="PTHR22594:SF34">
    <property type="entry name" value="ASPARAGINE--TRNA LIGASE, MITOCHONDRIAL-RELATED"/>
    <property type="match status" value="1"/>
</dbReference>
<dbReference type="GO" id="GO:0006421">
    <property type="term" value="P:asparaginyl-tRNA aminoacylation"/>
    <property type="evidence" value="ECO:0007669"/>
    <property type="project" value="UniProtKB-UniRule"/>
</dbReference>
<dbReference type="EC" id="6.1.1.22" evidence="8"/>
<keyword evidence="7 8" id="KW-0030">Aminoacyl-tRNA synthetase</keyword>
<dbReference type="OrthoDB" id="9762036at2"/>
<dbReference type="InterPro" id="IPR004522">
    <property type="entry name" value="Asn-tRNA-ligase"/>
</dbReference>
<comment type="subunit">
    <text evidence="8">Homodimer.</text>
</comment>
<dbReference type="PRINTS" id="PR01042">
    <property type="entry name" value="TRNASYNTHASP"/>
</dbReference>
<dbReference type="SUPFAM" id="SSF55681">
    <property type="entry name" value="Class II aaRS and biotin synthetases"/>
    <property type="match status" value="1"/>
</dbReference>
<dbReference type="GO" id="GO:0004816">
    <property type="term" value="F:asparagine-tRNA ligase activity"/>
    <property type="evidence" value="ECO:0007669"/>
    <property type="project" value="UniProtKB-UniRule"/>
</dbReference>
<keyword evidence="5 8" id="KW-0067">ATP-binding</keyword>
<proteinExistence type="inferred from homology"/>
<organism evidence="10 11">
    <name type="scientific">Candidatus Annandia adelgestsuga</name>
    <dbReference type="NCBI Taxonomy" id="1302411"/>
    <lineage>
        <taxon>Bacteria</taxon>
        <taxon>Pseudomonadati</taxon>
        <taxon>Pseudomonadota</taxon>
        <taxon>Gammaproteobacteria</taxon>
        <taxon>Enterobacterales</taxon>
        <taxon>Enterobacteriaceae</taxon>
        <taxon>Candidatus Annandia</taxon>
    </lineage>
</organism>
<dbReference type="Proteomes" id="UP000274458">
    <property type="component" value="Chromosome"/>
</dbReference>
<dbReference type="InterPro" id="IPR004364">
    <property type="entry name" value="Aa-tRNA-synt_II"/>
</dbReference>
<feature type="domain" description="Aminoacyl-transfer RNA synthetases class-II family profile" evidence="9">
    <location>
        <begin position="138"/>
        <end position="443"/>
    </location>
</feature>
<evidence type="ECO:0000256" key="6">
    <source>
        <dbReference type="ARBA" id="ARBA00022917"/>
    </source>
</evidence>
<keyword evidence="3 8" id="KW-0436">Ligase</keyword>
<name>A0A3S9J7E1_9ENTR</name>
<protein>
    <recommendedName>
        <fullName evidence="8">Asparagine--tRNA ligase</fullName>
        <ecNumber evidence="8">6.1.1.22</ecNumber>
    </recommendedName>
    <alternativeName>
        <fullName evidence="8">Asparaginyl-tRNA synthetase</fullName>
        <shortName evidence="8">AsnRS</shortName>
    </alternativeName>
</protein>
<evidence type="ECO:0000313" key="10">
    <source>
        <dbReference type="EMBL" id="AZP36167.1"/>
    </source>
</evidence>
<dbReference type="Pfam" id="PF01336">
    <property type="entry name" value="tRNA_anti-codon"/>
    <property type="match status" value="1"/>
</dbReference>
<dbReference type="EMBL" id="CP026513">
    <property type="protein sequence ID" value="AZP36167.1"/>
    <property type="molecule type" value="Genomic_DNA"/>
</dbReference>
<dbReference type="GO" id="GO:0005737">
    <property type="term" value="C:cytoplasm"/>
    <property type="evidence" value="ECO:0007669"/>
    <property type="project" value="UniProtKB-SubCell"/>
</dbReference>
<accession>A0A3S9J7E1</accession>
<dbReference type="CDD" id="cd00776">
    <property type="entry name" value="AsxRS_core"/>
    <property type="match status" value="1"/>
</dbReference>
<dbReference type="CDD" id="cd04318">
    <property type="entry name" value="EcAsnRS_like_N"/>
    <property type="match status" value="1"/>
</dbReference>
<dbReference type="AlphaFoldDB" id="A0A3S9J7E1"/>
<dbReference type="PROSITE" id="PS50862">
    <property type="entry name" value="AA_TRNA_LIGASE_II"/>
    <property type="match status" value="1"/>
</dbReference>
<dbReference type="NCBIfam" id="TIGR00457">
    <property type="entry name" value="asnS"/>
    <property type="match status" value="1"/>
</dbReference>
<evidence type="ECO:0000256" key="8">
    <source>
        <dbReference type="HAMAP-Rule" id="MF_00534"/>
    </source>
</evidence>
<keyword evidence="2 8" id="KW-0963">Cytoplasm</keyword>
<dbReference type="KEGG" id="aade:C3B56_00040"/>
<dbReference type="InterPro" id="IPR045864">
    <property type="entry name" value="aa-tRNA-synth_II/BPL/LPL"/>
</dbReference>
<dbReference type="InterPro" id="IPR012340">
    <property type="entry name" value="NA-bd_OB-fold"/>
</dbReference>
<dbReference type="FunFam" id="3.30.930.10:FF:000016">
    <property type="entry name" value="Asparagine--tRNA ligase"/>
    <property type="match status" value="1"/>
</dbReference>
<evidence type="ECO:0000313" key="11">
    <source>
        <dbReference type="Proteomes" id="UP000274458"/>
    </source>
</evidence>
<dbReference type="GO" id="GO:0003676">
    <property type="term" value="F:nucleic acid binding"/>
    <property type="evidence" value="ECO:0007669"/>
    <property type="project" value="InterPro"/>
</dbReference>
<dbReference type="InterPro" id="IPR004365">
    <property type="entry name" value="NA-bd_OB_tRNA"/>
</dbReference>
<evidence type="ECO:0000256" key="1">
    <source>
        <dbReference type="ARBA" id="ARBA00008226"/>
    </source>
</evidence>
<gene>
    <name evidence="8 10" type="primary">asnS</name>
    <name evidence="10" type="ORF">C3B56_00040</name>
</gene>
<dbReference type="NCBIfam" id="NF003037">
    <property type="entry name" value="PRK03932.1"/>
    <property type="match status" value="1"/>
</dbReference>
<reference evidence="10 11" key="1">
    <citation type="journal article" date="2018" name="Genome Biol. Evol.">
        <title>Partnering With a Pest: Genomes of Hemlock Woolly Adelgid Symbionts Reveal Atypical Nutritional Provisioning Patterns in Dual-Obligate Bacteria.</title>
        <authorList>
            <person name="Weglarz K.M."/>
            <person name="Havill N.P."/>
            <person name="Burke G.R."/>
            <person name="von Dohlen C.D."/>
        </authorList>
    </citation>
    <scope>NUCLEOTIDE SEQUENCE [LARGE SCALE GENOMIC DNA]</scope>
    <source>
        <strain evidence="10">ENA</strain>
    </source>
</reference>
<keyword evidence="6 8" id="KW-0648">Protein biosynthesis</keyword>
<evidence type="ECO:0000256" key="4">
    <source>
        <dbReference type="ARBA" id="ARBA00022741"/>
    </source>
</evidence>
<dbReference type="Gene3D" id="2.40.50.140">
    <property type="entry name" value="Nucleic acid-binding proteins"/>
    <property type="match status" value="1"/>
</dbReference>